<evidence type="ECO:0000256" key="2">
    <source>
        <dbReference type="SAM" id="Phobius"/>
    </source>
</evidence>
<comment type="caution">
    <text evidence="3">The sequence shown here is derived from an EMBL/GenBank/DDBJ whole genome shotgun (WGS) entry which is preliminary data.</text>
</comment>
<keyword evidence="4" id="KW-1185">Reference proteome</keyword>
<feature type="region of interest" description="Disordered" evidence="1">
    <location>
        <begin position="124"/>
        <end position="162"/>
    </location>
</feature>
<feature type="compositionally biased region" description="Basic and acidic residues" evidence="1">
    <location>
        <begin position="319"/>
        <end position="328"/>
    </location>
</feature>
<evidence type="ECO:0000256" key="1">
    <source>
        <dbReference type="SAM" id="MobiDB-lite"/>
    </source>
</evidence>
<keyword evidence="2" id="KW-0472">Membrane</keyword>
<feature type="transmembrane region" description="Helical" evidence="2">
    <location>
        <begin position="79"/>
        <end position="104"/>
    </location>
</feature>
<reference evidence="3 4" key="1">
    <citation type="submission" date="2021-12" db="EMBL/GenBank/DDBJ databases">
        <title>High titer production of polyol ester of fatty acids by Rhodotorula paludigena BS15 towards product separation-free biomass refinery.</title>
        <authorList>
            <person name="Mano J."/>
            <person name="Ono H."/>
            <person name="Tanaka T."/>
            <person name="Naito K."/>
            <person name="Sushida H."/>
            <person name="Ike M."/>
            <person name="Tokuyasu K."/>
            <person name="Kitaoka M."/>
        </authorList>
    </citation>
    <scope>NUCLEOTIDE SEQUENCE [LARGE SCALE GENOMIC DNA]</scope>
    <source>
        <strain evidence="3 4">BS15</strain>
    </source>
</reference>
<name>A0AAV5GDR8_9BASI</name>
<feature type="region of interest" description="Disordered" evidence="1">
    <location>
        <begin position="309"/>
        <end position="340"/>
    </location>
</feature>
<evidence type="ECO:0000313" key="4">
    <source>
        <dbReference type="Proteomes" id="UP001342314"/>
    </source>
</evidence>
<evidence type="ECO:0000313" key="3">
    <source>
        <dbReference type="EMBL" id="GJN88659.1"/>
    </source>
</evidence>
<accession>A0AAV5GDR8</accession>
<protein>
    <submittedName>
        <fullName evidence="3">Uncharacterized protein</fullName>
    </submittedName>
</protein>
<gene>
    <name evidence="3" type="ORF">Rhopal_001625-T1</name>
</gene>
<dbReference type="AlphaFoldDB" id="A0AAV5GDR8"/>
<dbReference type="Proteomes" id="UP001342314">
    <property type="component" value="Unassembled WGS sequence"/>
</dbReference>
<organism evidence="3 4">
    <name type="scientific">Rhodotorula paludigena</name>
    <dbReference type="NCBI Taxonomy" id="86838"/>
    <lineage>
        <taxon>Eukaryota</taxon>
        <taxon>Fungi</taxon>
        <taxon>Dikarya</taxon>
        <taxon>Basidiomycota</taxon>
        <taxon>Pucciniomycotina</taxon>
        <taxon>Microbotryomycetes</taxon>
        <taxon>Sporidiobolales</taxon>
        <taxon>Sporidiobolaceae</taxon>
        <taxon>Rhodotorula</taxon>
    </lineage>
</organism>
<keyword evidence="2" id="KW-1133">Transmembrane helix</keyword>
<keyword evidence="2" id="KW-0812">Transmembrane</keyword>
<sequence>MHEMIKSERQTKQAHTERSQGKFGSFKVRVMLAQTMVYGTAGHLVLYAAVFAAVFFFVGDTAQENCNDEFNLSGWRIGMGAFAFTFLLIGTAFWACLFTAWMLLRSKRNLGRLSELIKKARKDARRRQIEAGKSSSTSRDAAHRPKGGIGAPESDDEKEEREQERGVADGLDILMYFILVAICHAPERFVRWRASKKARQWWRWGLSFFFYAVWAAGYITVYLIAAQGFLLPGTNPWPYEQINAIVSVIGPTLVALRVTINTKDDWDDTQKELRREALVLEHRLRLAHNDDIDSRRGRSTSREDVYMTSALPLAGSTSPHRDNEHADSEPECGSPPGVAVAAKIV</sequence>
<feature type="transmembrane region" description="Helical" evidence="2">
    <location>
        <begin position="201"/>
        <end position="230"/>
    </location>
</feature>
<feature type="transmembrane region" description="Helical" evidence="2">
    <location>
        <begin position="242"/>
        <end position="260"/>
    </location>
</feature>
<dbReference type="EMBL" id="BQKY01000003">
    <property type="protein sequence ID" value="GJN88659.1"/>
    <property type="molecule type" value="Genomic_DNA"/>
</dbReference>
<feature type="transmembrane region" description="Helical" evidence="2">
    <location>
        <begin position="36"/>
        <end position="59"/>
    </location>
</feature>
<proteinExistence type="predicted"/>